<keyword evidence="4" id="KW-1185">Reference proteome</keyword>
<organism evidence="3 4">
    <name type="scientific">Nocardioides kribbensis</name>
    <dbReference type="NCBI Taxonomy" id="305517"/>
    <lineage>
        <taxon>Bacteria</taxon>
        <taxon>Bacillati</taxon>
        <taxon>Actinomycetota</taxon>
        <taxon>Actinomycetes</taxon>
        <taxon>Propionibacteriales</taxon>
        <taxon>Nocardioidaceae</taxon>
        <taxon>Nocardioides</taxon>
    </lineage>
</organism>
<reference evidence="3 4" key="1">
    <citation type="submission" date="2024-02" db="EMBL/GenBank/DDBJ databases">
        <title>Full genome sequence of Nocardioides kribbensis.</title>
        <authorList>
            <person name="Poletto B.L."/>
            <person name="Silva G."/>
            <person name="Galante D."/>
            <person name="Campos K.R."/>
            <person name="Santos M.B.N."/>
            <person name="Sacchi C.T."/>
        </authorList>
    </citation>
    <scope>NUCLEOTIDE SEQUENCE [LARGE SCALE GENOMIC DNA]</scope>
    <source>
        <strain evidence="3 4">O4R</strain>
    </source>
</reference>
<feature type="transmembrane region" description="Helical" evidence="2">
    <location>
        <begin position="51"/>
        <end position="73"/>
    </location>
</feature>
<keyword evidence="2" id="KW-0472">Membrane</keyword>
<keyword evidence="2" id="KW-1133">Transmembrane helix</keyword>
<dbReference type="EMBL" id="JBEGDP010000024">
    <property type="protein sequence ID" value="MEQ7848907.1"/>
    <property type="molecule type" value="Genomic_DNA"/>
</dbReference>
<evidence type="ECO:0008006" key="5">
    <source>
        <dbReference type="Google" id="ProtNLM"/>
    </source>
</evidence>
<evidence type="ECO:0000313" key="4">
    <source>
        <dbReference type="Proteomes" id="UP001482520"/>
    </source>
</evidence>
<evidence type="ECO:0000256" key="2">
    <source>
        <dbReference type="SAM" id="Phobius"/>
    </source>
</evidence>
<accession>A0ABV1P2G7</accession>
<feature type="region of interest" description="Disordered" evidence="1">
    <location>
        <begin position="1"/>
        <end position="32"/>
    </location>
</feature>
<feature type="transmembrane region" description="Helical" evidence="2">
    <location>
        <begin position="85"/>
        <end position="107"/>
    </location>
</feature>
<proteinExistence type="predicted"/>
<evidence type="ECO:0000256" key="1">
    <source>
        <dbReference type="SAM" id="MobiDB-lite"/>
    </source>
</evidence>
<gene>
    <name evidence="3" type="ORF">V6R90_16625</name>
</gene>
<dbReference type="RefSeq" id="WP_193665880.1">
    <property type="nucleotide sequence ID" value="NZ_BAAAMM010000008.1"/>
</dbReference>
<name>A0ABV1P2G7_9ACTN</name>
<dbReference type="Proteomes" id="UP001482520">
    <property type="component" value="Unassembled WGS sequence"/>
</dbReference>
<keyword evidence="2" id="KW-0812">Transmembrane</keyword>
<sequence length="139" mass="15228">MSEARPPRVRVTGPPRRRTTGGAERARRDPGPDERLAGLYLRSLLREQLWLAARTLLVLVGVLGSLPLLFHLAPSLGHRSWLGVPLPWLLLGVAAYPFLVGLAWLYVRRAERNEVAYGDLVRGTAPAAPSPDGPEGDPR</sequence>
<comment type="caution">
    <text evidence="3">The sequence shown here is derived from an EMBL/GenBank/DDBJ whole genome shotgun (WGS) entry which is preliminary data.</text>
</comment>
<evidence type="ECO:0000313" key="3">
    <source>
        <dbReference type="EMBL" id="MEQ7848907.1"/>
    </source>
</evidence>
<protein>
    <recommendedName>
        <fullName evidence="5">DUF485 domain-containing protein</fullName>
    </recommendedName>
</protein>